<dbReference type="EMBL" id="LT554985">
    <property type="protein sequence ID" value="SAM09025.1"/>
    <property type="molecule type" value="Genomic_DNA"/>
</dbReference>
<feature type="compositionally biased region" description="Basic residues" evidence="4">
    <location>
        <begin position="1"/>
        <end position="14"/>
    </location>
</feature>
<dbReference type="Pfam" id="PF07052">
    <property type="entry name" value="Hep_59"/>
    <property type="match status" value="1"/>
</dbReference>
<accession>A0A168SVV0</accession>
<evidence type="ECO:0000256" key="3">
    <source>
        <dbReference type="ARBA" id="ARBA00023242"/>
    </source>
</evidence>
<dbReference type="PANTHER" id="PTHR13486">
    <property type="entry name" value="TELOMERE LENGTH AND SILENCING PROTEIN 1 TLS1 FAMILY MEMBER"/>
    <property type="match status" value="1"/>
</dbReference>
<dbReference type="GO" id="GO:0000398">
    <property type="term" value="P:mRNA splicing, via spliceosome"/>
    <property type="evidence" value="ECO:0007669"/>
    <property type="project" value="TreeGrafter"/>
</dbReference>
<feature type="region of interest" description="Disordered" evidence="4">
    <location>
        <begin position="61"/>
        <end position="88"/>
    </location>
</feature>
<dbReference type="GO" id="GO:0005681">
    <property type="term" value="C:spliceosomal complex"/>
    <property type="evidence" value="ECO:0007669"/>
    <property type="project" value="TreeGrafter"/>
</dbReference>
<dbReference type="OrthoDB" id="5627at2759"/>
<proteinExistence type="inferred from homology"/>
<dbReference type="InParanoid" id="A0A168SVV0"/>
<dbReference type="FunCoup" id="A0A168SVV0">
    <property type="interactions" value="19"/>
</dbReference>
<gene>
    <name evidence="5" type="primary">ABSGL_14699.1 scaffold 14966</name>
</gene>
<keyword evidence="6" id="KW-1185">Reference proteome</keyword>
<name>A0A168SVV0_ABSGL</name>
<sequence>MALGKKQRSYRKKVHDSDDDTTTEATSIQGKVATEDVSHTIEELQELRRLRRKQGGVDAEKLLKGDIKKKKKPKKPVDDDAWSLQKGGLVDKDAFQSGKVASAEEEDGKGKKVRLDAFTSQTNKLDVDKHMMKYIETELKKKRSGSGANGDEQDDDDDDESAKQPQVMTDIYEELYHLPDRLKFASEAVKEGNVQHSTQMLTAIPEVDLGISAQLTNIEDTERAKRRLMEEKQPNDVDDSTNHRFEKQRDTRRPDRRQWATDEAVAERFKKRMRK</sequence>
<evidence type="ECO:0000256" key="2">
    <source>
        <dbReference type="ARBA" id="ARBA00007643"/>
    </source>
</evidence>
<feature type="region of interest" description="Disordered" evidence="4">
    <location>
        <begin position="1"/>
        <end position="34"/>
    </location>
</feature>
<dbReference type="InterPro" id="IPR010756">
    <property type="entry name" value="Tls1-like"/>
</dbReference>
<feature type="region of interest" description="Disordered" evidence="4">
    <location>
        <begin position="229"/>
        <end position="275"/>
    </location>
</feature>
<dbReference type="Proteomes" id="UP000078561">
    <property type="component" value="Unassembled WGS sequence"/>
</dbReference>
<feature type="compositionally biased region" description="Acidic residues" evidence="4">
    <location>
        <begin position="151"/>
        <end position="160"/>
    </location>
</feature>
<dbReference type="STRING" id="4829.A0A168SVV0"/>
<evidence type="ECO:0000313" key="6">
    <source>
        <dbReference type="Proteomes" id="UP000078561"/>
    </source>
</evidence>
<feature type="region of interest" description="Disordered" evidence="4">
    <location>
        <begin position="138"/>
        <end position="168"/>
    </location>
</feature>
<comment type="similarity">
    <text evidence="2">Belongs to the TLS1 family.</text>
</comment>
<feature type="compositionally biased region" description="Basic and acidic residues" evidence="4">
    <location>
        <begin position="229"/>
        <end position="268"/>
    </location>
</feature>
<comment type="subcellular location">
    <subcellularLocation>
        <location evidence="1">Nucleus</location>
    </subcellularLocation>
</comment>
<organism evidence="5">
    <name type="scientific">Absidia glauca</name>
    <name type="common">Pin mould</name>
    <dbReference type="NCBI Taxonomy" id="4829"/>
    <lineage>
        <taxon>Eukaryota</taxon>
        <taxon>Fungi</taxon>
        <taxon>Fungi incertae sedis</taxon>
        <taxon>Mucoromycota</taxon>
        <taxon>Mucoromycotina</taxon>
        <taxon>Mucoromycetes</taxon>
        <taxon>Mucorales</taxon>
        <taxon>Cunninghamellaceae</taxon>
        <taxon>Absidia</taxon>
    </lineage>
</organism>
<evidence type="ECO:0000256" key="4">
    <source>
        <dbReference type="SAM" id="MobiDB-lite"/>
    </source>
</evidence>
<dbReference type="OMA" id="NIKTGGM"/>
<dbReference type="PANTHER" id="PTHR13486:SF2">
    <property type="entry name" value="SPLICING FACTOR C9ORF78"/>
    <property type="match status" value="1"/>
</dbReference>
<evidence type="ECO:0000256" key="1">
    <source>
        <dbReference type="ARBA" id="ARBA00004123"/>
    </source>
</evidence>
<evidence type="ECO:0008006" key="7">
    <source>
        <dbReference type="Google" id="ProtNLM"/>
    </source>
</evidence>
<feature type="region of interest" description="Disordered" evidence="4">
    <location>
        <begin position="100"/>
        <end position="120"/>
    </location>
</feature>
<reference evidence="5" key="1">
    <citation type="submission" date="2016-04" db="EMBL/GenBank/DDBJ databases">
        <authorList>
            <person name="Evans L.H."/>
            <person name="Alamgir A."/>
            <person name="Owens N."/>
            <person name="Weber N.D."/>
            <person name="Virtaneva K."/>
            <person name="Barbian K."/>
            <person name="Babar A."/>
            <person name="Rosenke K."/>
        </authorList>
    </citation>
    <scope>NUCLEOTIDE SEQUENCE [LARGE SCALE GENOMIC DNA]</scope>
    <source>
        <strain evidence="5">CBS 101.48</strain>
    </source>
</reference>
<protein>
    <recommendedName>
        <fullName evidence="7">Hepatocellular carcinoma-associated antigen 59-domain-containing protein</fullName>
    </recommendedName>
</protein>
<evidence type="ECO:0000313" key="5">
    <source>
        <dbReference type="EMBL" id="SAM09025.1"/>
    </source>
</evidence>
<keyword evidence="3" id="KW-0539">Nucleus</keyword>
<dbReference type="AlphaFoldDB" id="A0A168SVV0"/>